<sequence>MVSDLVPIRGLHRAPYIAGAALVGTAAFGALALALAWGSLSVCSLLGSLVQGPACSPLAARARSSRRVVGTSAMLLAPAWLGWLGEAPARRWRPCALLRPARHARRRAPVCSDPARASVLKLSVGVCVLSFATGGSEHGYRLGDGDRAGGACVTAFVCAAILHFERAPSQ</sequence>
<keyword evidence="1" id="KW-0812">Transmembrane</keyword>
<gene>
    <name evidence="2" type="ORF">KFE25_012026</name>
</gene>
<dbReference type="Proteomes" id="UP000751190">
    <property type="component" value="Unassembled WGS sequence"/>
</dbReference>
<comment type="caution">
    <text evidence="2">The sequence shown here is derived from an EMBL/GenBank/DDBJ whole genome shotgun (WGS) entry which is preliminary data.</text>
</comment>
<dbReference type="AlphaFoldDB" id="A0A8J5X6K5"/>
<proteinExistence type="predicted"/>
<accession>A0A8J5X6K5</accession>
<protein>
    <submittedName>
        <fullName evidence="2">Uncharacterized protein</fullName>
    </submittedName>
</protein>
<keyword evidence="1" id="KW-1133">Transmembrane helix</keyword>
<evidence type="ECO:0000313" key="3">
    <source>
        <dbReference type="Proteomes" id="UP000751190"/>
    </source>
</evidence>
<evidence type="ECO:0000313" key="2">
    <source>
        <dbReference type="EMBL" id="KAG8462206.1"/>
    </source>
</evidence>
<dbReference type="EMBL" id="JAGTXO010000021">
    <property type="protein sequence ID" value="KAG8462206.1"/>
    <property type="molecule type" value="Genomic_DNA"/>
</dbReference>
<feature type="transmembrane region" description="Helical" evidence="1">
    <location>
        <begin position="20"/>
        <end position="47"/>
    </location>
</feature>
<dbReference type="OrthoDB" id="754047at2759"/>
<reference evidence="2" key="1">
    <citation type="submission" date="2021-05" db="EMBL/GenBank/DDBJ databases">
        <title>The genome of the haptophyte Pavlova lutheri (Diacronema luteri, Pavlovales) - a model for lipid biosynthesis in eukaryotic algae.</title>
        <authorList>
            <person name="Hulatt C.J."/>
            <person name="Posewitz M.C."/>
        </authorList>
    </citation>
    <scope>NUCLEOTIDE SEQUENCE</scope>
    <source>
        <strain evidence="2">NIVA-4/92</strain>
    </source>
</reference>
<keyword evidence="1" id="KW-0472">Membrane</keyword>
<name>A0A8J5X6K5_DIALT</name>
<evidence type="ECO:0000256" key="1">
    <source>
        <dbReference type="SAM" id="Phobius"/>
    </source>
</evidence>
<organism evidence="2 3">
    <name type="scientific">Diacronema lutheri</name>
    <name type="common">Unicellular marine alga</name>
    <name type="synonym">Monochrysis lutheri</name>
    <dbReference type="NCBI Taxonomy" id="2081491"/>
    <lineage>
        <taxon>Eukaryota</taxon>
        <taxon>Haptista</taxon>
        <taxon>Haptophyta</taxon>
        <taxon>Pavlovophyceae</taxon>
        <taxon>Pavlovales</taxon>
        <taxon>Pavlovaceae</taxon>
        <taxon>Diacronema</taxon>
    </lineage>
</organism>
<keyword evidence="3" id="KW-1185">Reference proteome</keyword>